<dbReference type="PIRSF" id="PIRSF036492">
    <property type="entry name" value="ALDH"/>
    <property type="match status" value="1"/>
</dbReference>
<dbReference type="Pfam" id="PF00171">
    <property type="entry name" value="Aldedh"/>
    <property type="match status" value="1"/>
</dbReference>
<comment type="similarity">
    <text evidence="1 3 5">Belongs to the aldehyde dehydrogenase family.</text>
</comment>
<dbReference type="InterPro" id="IPR016162">
    <property type="entry name" value="Ald_DH_N"/>
</dbReference>
<name>A0ABS8YDP3_9BACL</name>
<organism evidence="7 8">
    <name type="scientific">Paenibacillus profundus</name>
    <dbReference type="NCBI Taxonomy" id="1173085"/>
    <lineage>
        <taxon>Bacteria</taxon>
        <taxon>Bacillati</taxon>
        <taxon>Bacillota</taxon>
        <taxon>Bacilli</taxon>
        <taxon>Bacillales</taxon>
        <taxon>Paenibacillaceae</taxon>
        <taxon>Paenibacillus</taxon>
    </lineage>
</organism>
<dbReference type="InterPro" id="IPR029510">
    <property type="entry name" value="Ald_DH_CS_GLU"/>
</dbReference>
<evidence type="ECO:0000256" key="1">
    <source>
        <dbReference type="ARBA" id="ARBA00009986"/>
    </source>
</evidence>
<dbReference type="PROSITE" id="PS00687">
    <property type="entry name" value="ALDEHYDE_DEHYDR_GLU"/>
    <property type="match status" value="1"/>
</dbReference>
<evidence type="ECO:0000256" key="2">
    <source>
        <dbReference type="ARBA" id="ARBA00023002"/>
    </source>
</evidence>
<dbReference type="Gene3D" id="3.40.309.10">
    <property type="entry name" value="Aldehyde Dehydrogenase, Chain A, domain 2"/>
    <property type="match status" value="1"/>
</dbReference>
<accession>A0ABS8YDP3</accession>
<dbReference type="InterPro" id="IPR016161">
    <property type="entry name" value="Ald_DH/histidinol_DH"/>
</dbReference>
<evidence type="ECO:0000256" key="5">
    <source>
        <dbReference type="RuleBase" id="RU003345"/>
    </source>
</evidence>
<evidence type="ECO:0000313" key="8">
    <source>
        <dbReference type="Proteomes" id="UP001199916"/>
    </source>
</evidence>
<evidence type="ECO:0000313" key="7">
    <source>
        <dbReference type="EMBL" id="MCE5170113.1"/>
    </source>
</evidence>
<dbReference type="InterPro" id="IPR015590">
    <property type="entry name" value="Aldehyde_DH_dom"/>
</dbReference>
<gene>
    <name evidence="7" type="ORF">LQV63_12415</name>
</gene>
<evidence type="ECO:0000256" key="3">
    <source>
        <dbReference type="PIRNR" id="PIRNR036492"/>
    </source>
</evidence>
<evidence type="ECO:0000259" key="6">
    <source>
        <dbReference type="Pfam" id="PF00171"/>
    </source>
</evidence>
<dbReference type="PANTHER" id="PTHR43570:SF16">
    <property type="entry name" value="ALDEHYDE DEHYDROGENASE TYPE III, ISOFORM Q"/>
    <property type="match status" value="1"/>
</dbReference>
<dbReference type="PANTHER" id="PTHR43570">
    <property type="entry name" value="ALDEHYDE DEHYDROGENASE"/>
    <property type="match status" value="1"/>
</dbReference>
<keyword evidence="8" id="KW-1185">Reference proteome</keyword>
<evidence type="ECO:0000256" key="4">
    <source>
        <dbReference type="PROSITE-ProRule" id="PRU10007"/>
    </source>
</evidence>
<dbReference type="EMBL" id="JAJNBZ010000008">
    <property type="protein sequence ID" value="MCE5170113.1"/>
    <property type="molecule type" value="Genomic_DNA"/>
</dbReference>
<reference evidence="7 8" key="1">
    <citation type="submission" date="2021-11" db="EMBL/GenBank/DDBJ databases">
        <title>Draft genome sequence of Paenibacillus profundus YoMME, a new Gram-positive bacteria with exoelectrogenic properties.</title>
        <authorList>
            <person name="Hubenova Y."/>
            <person name="Hubenova E."/>
            <person name="Manasiev Y."/>
            <person name="Peykov S."/>
            <person name="Mitov M."/>
        </authorList>
    </citation>
    <scope>NUCLEOTIDE SEQUENCE [LARGE SCALE GENOMIC DNA]</scope>
    <source>
        <strain evidence="7 8">YoMME</strain>
    </source>
</reference>
<feature type="domain" description="Aldehyde dehydrogenase" evidence="6">
    <location>
        <begin position="15"/>
        <end position="428"/>
    </location>
</feature>
<comment type="caution">
    <text evidence="7">The sequence shown here is derived from an EMBL/GenBank/DDBJ whole genome shotgun (WGS) entry which is preliminary data.</text>
</comment>
<dbReference type="Gene3D" id="3.40.605.10">
    <property type="entry name" value="Aldehyde Dehydrogenase, Chain A, domain 1"/>
    <property type="match status" value="1"/>
</dbReference>
<sequence>MSIPADILSSQRSYFHEGNTRGIAMRRRALTALHSAVSHMEGDIVRALHMDLGKSEAEAYMTEIGIVLEEARLAAKRVGRWAKPRKVKAALTHIGSRGKIVPEPYGCTLIIAPWNYPFQLAIAPLIGALAAGNTAVVKPSELTPHTSACIARLIKETFDPRHVTVVEGGVETSTQLLDLPFDFIFFTGSVHVGKIVMNAAAKRLIPVTLELGGKSPCIVHEDADIALAARRIAFGKWTNAGQTCIAPDYVYVHHSRRDQFVHELNQAVRRFYGNDPLQSLEYASIVSERHIERLQPFLQDGRIAFGGEISKEQRRMAPTVLTEVTWEMPVMQEEIFGPILPVLTYDSYDEAELAILARPKPLALYLFTKDRRLEERVVERISFGGGCINDTLMHIATPYLPFGGVGESGIGSYHGKYSFDAFSHKKSVLYQPTWFDISFRYPGAKNRKDIMKRLMR</sequence>
<dbReference type="InterPro" id="IPR016163">
    <property type="entry name" value="Ald_DH_C"/>
</dbReference>
<feature type="active site" evidence="4">
    <location>
        <position position="210"/>
    </location>
</feature>
<dbReference type="CDD" id="cd07136">
    <property type="entry name" value="ALDH_YwdH-P39616"/>
    <property type="match status" value="1"/>
</dbReference>
<keyword evidence="2 3" id="KW-0560">Oxidoreductase</keyword>
<dbReference type="RefSeq" id="WP_233696933.1">
    <property type="nucleotide sequence ID" value="NZ_JAJNBZ010000008.1"/>
</dbReference>
<dbReference type="Proteomes" id="UP001199916">
    <property type="component" value="Unassembled WGS sequence"/>
</dbReference>
<protein>
    <recommendedName>
        <fullName evidence="3">Aldehyde dehydrogenase</fullName>
    </recommendedName>
</protein>
<dbReference type="InterPro" id="IPR012394">
    <property type="entry name" value="Aldehyde_DH_NAD(P)"/>
</dbReference>
<dbReference type="SUPFAM" id="SSF53720">
    <property type="entry name" value="ALDH-like"/>
    <property type="match status" value="1"/>
</dbReference>
<proteinExistence type="inferred from homology"/>